<dbReference type="PANTHER" id="PTHR24286:SF24">
    <property type="entry name" value="LANOSTEROL 14-ALPHA DEMETHYLASE"/>
    <property type="match status" value="1"/>
</dbReference>
<name>A0A319D5Z3_9EURO</name>
<keyword evidence="9" id="KW-0489">Methyltransferase</keyword>
<dbReference type="EMBL" id="KZ825906">
    <property type="protein sequence ID" value="PYH92825.1"/>
    <property type="molecule type" value="Genomic_DNA"/>
</dbReference>
<dbReference type="InterPro" id="IPR001128">
    <property type="entry name" value="Cyt_P450"/>
</dbReference>
<dbReference type="Gene3D" id="1.10.630.10">
    <property type="entry name" value="Cytochrome P450"/>
    <property type="match status" value="1"/>
</dbReference>
<gene>
    <name evidence="9" type="ORF">BO71DRAFT_451161</name>
</gene>
<comment type="similarity">
    <text evidence="2">Belongs to the cytochrome P450 family.</text>
</comment>
<proteinExistence type="inferred from homology"/>
<keyword evidence="4" id="KW-0479">Metal-binding</keyword>
<evidence type="ECO:0000313" key="10">
    <source>
        <dbReference type="Proteomes" id="UP000247810"/>
    </source>
</evidence>
<organism evidence="9 10">
    <name type="scientific">Aspergillus ellipticus CBS 707.79</name>
    <dbReference type="NCBI Taxonomy" id="1448320"/>
    <lineage>
        <taxon>Eukaryota</taxon>
        <taxon>Fungi</taxon>
        <taxon>Dikarya</taxon>
        <taxon>Ascomycota</taxon>
        <taxon>Pezizomycotina</taxon>
        <taxon>Eurotiomycetes</taxon>
        <taxon>Eurotiomycetidae</taxon>
        <taxon>Eurotiales</taxon>
        <taxon>Aspergillaceae</taxon>
        <taxon>Aspergillus</taxon>
        <taxon>Aspergillus subgen. Circumdati</taxon>
    </lineage>
</organism>
<evidence type="ECO:0000313" key="9">
    <source>
        <dbReference type="EMBL" id="PYH92825.1"/>
    </source>
</evidence>
<evidence type="ECO:0000256" key="6">
    <source>
        <dbReference type="ARBA" id="ARBA00023004"/>
    </source>
</evidence>
<keyword evidence="6" id="KW-0408">Iron</keyword>
<evidence type="ECO:0000256" key="5">
    <source>
        <dbReference type="ARBA" id="ARBA00023002"/>
    </source>
</evidence>
<dbReference type="VEuPathDB" id="FungiDB:BO71DRAFT_451161"/>
<dbReference type="PANTHER" id="PTHR24286">
    <property type="entry name" value="CYTOCHROME P450 26"/>
    <property type="match status" value="1"/>
</dbReference>
<keyword evidence="10" id="KW-1185">Reference proteome</keyword>
<evidence type="ECO:0000256" key="4">
    <source>
        <dbReference type="ARBA" id="ARBA00022723"/>
    </source>
</evidence>
<evidence type="ECO:0000256" key="3">
    <source>
        <dbReference type="ARBA" id="ARBA00022617"/>
    </source>
</evidence>
<comment type="cofactor">
    <cofactor evidence="1">
        <name>heme</name>
        <dbReference type="ChEBI" id="CHEBI:30413"/>
    </cofactor>
</comment>
<dbReference type="Pfam" id="PF00067">
    <property type="entry name" value="p450"/>
    <property type="match status" value="1"/>
</dbReference>
<sequence length="484" mass="54693">MALQDTLGSFTFTENISQLPFKSPLVGYALLLFGIYLFFYATRFPPTKNHNSPPQLTLSSGKIAQYLFETPFDFLAGGFIATSSSIFRFRLFQHEVTVVSGDEARRVFFREKSLNLYEGFRDLFTIIPKGIDPHALSGIYKRLSAIQRTDNLKSLLPGLLSECHRKISLWGKEGFLDPCSTVHDVTFQMIIRTVSSYDVAEDEALVTCLKYFYNILDSSVKPARGLYSWIPGFVAARKLWASVSLYRVFSNAVSDRKGSGIRRNDTLQQLLDAGESPKNIVGFMMGLPIAGARSTGTIAQWLLIFLSYERQWSSMICREIESLINIHSSSKESKQSIINALSIIPLISWESKTPQLDLCIRETLRRAQPHTAVRKNLGPELTVSLYTIPSNSLVLYPFSDSLLNSEIYPNPLQWDIHWLGLATLTMKILVAYVLMRFDLSLVDEKGHRIEGVPVPDWNDFLTCRPRGDCGVEFSERSCFGRTDI</sequence>
<dbReference type="GO" id="GO:0032259">
    <property type="term" value="P:methylation"/>
    <property type="evidence" value="ECO:0007669"/>
    <property type="project" value="UniProtKB-KW"/>
</dbReference>
<dbReference type="SUPFAM" id="SSF48264">
    <property type="entry name" value="Cytochrome P450"/>
    <property type="match status" value="1"/>
</dbReference>
<keyword evidence="8" id="KW-0472">Membrane</keyword>
<dbReference type="STRING" id="1448320.A0A319D5Z3"/>
<accession>A0A319D5Z3</accession>
<evidence type="ECO:0000256" key="1">
    <source>
        <dbReference type="ARBA" id="ARBA00001971"/>
    </source>
</evidence>
<evidence type="ECO:0000256" key="8">
    <source>
        <dbReference type="SAM" id="Phobius"/>
    </source>
</evidence>
<dbReference type="Proteomes" id="UP000247810">
    <property type="component" value="Unassembled WGS sequence"/>
</dbReference>
<dbReference type="GO" id="GO:0005506">
    <property type="term" value="F:iron ion binding"/>
    <property type="evidence" value="ECO:0007669"/>
    <property type="project" value="InterPro"/>
</dbReference>
<dbReference type="OrthoDB" id="1055148at2759"/>
<keyword evidence="9" id="KW-0808">Transferase</keyword>
<dbReference type="GO" id="GO:0020037">
    <property type="term" value="F:heme binding"/>
    <property type="evidence" value="ECO:0007669"/>
    <property type="project" value="InterPro"/>
</dbReference>
<protein>
    <submittedName>
        <fullName evidence="9">14-alpha sterol demethylase</fullName>
    </submittedName>
</protein>
<dbReference type="GO" id="GO:0004497">
    <property type="term" value="F:monooxygenase activity"/>
    <property type="evidence" value="ECO:0007669"/>
    <property type="project" value="UniProtKB-KW"/>
</dbReference>
<keyword evidence="8" id="KW-1133">Transmembrane helix</keyword>
<evidence type="ECO:0000256" key="2">
    <source>
        <dbReference type="ARBA" id="ARBA00010617"/>
    </source>
</evidence>
<keyword evidence="8" id="KW-0812">Transmembrane</keyword>
<evidence type="ECO:0000256" key="7">
    <source>
        <dbReference type="ARBA" id="ARBA00023033"/>
    </source>
</evidence>
<dbReference type="GO" id="GO:0016705">
    <property type="term" value="F:oxidoreductase activity, acting on paired donors, with incorporation or reduction of molecular oxygen"/>
    <property type="evidence" value="ECO:0007669"/>
    <property type="project" value="InterPro"/>
</dbReference>
<keyword evidence="3" id="KW-0349">Heme</keyword>
<dbReference type="AlphaFoldDB" id="A0A319D5Z3"/>
<dbReference type="InterPro" id="IPR036396">
    <property type="entry name" value="Cyt_P450_sf"/>
</dbReference>
<keyword evidence="7" id="KW-0503">Monooxygenase</keyword>
<reference evidence="9 10" key="1">
    <citation type="submission" date="2018-02" db="EMBL/GenBank/DDBJ databases">
        <title>The genomes of Aspergillus section Nigri reveals drivers in fungal speciation.</title>
        <authorList>
            <consortium name="DOE Joint Genome Institute"/>
            <person name="Vesth T.C."/>
            <person name="Nybo J."/>
            <person name="Theobald S."/>
            <person name="Brandl J."/>
            <person name="Frisvad J.C."/>
            <person name="Nielsen K.F."/>
            <person name="Lyhne E.K."/>
            <person name="Kogle M.E."/>
            <person name="Kuo A."/>
            <person name="Riley R."/>
            <person name="Clum A."/>
            <person name="Nolan M."/>
            <person name="Lipzen A."/>
            <person name="Salamov A."/>
            <person name="Henrissat B."/>
            <person name="Wiebenga A."/>
            <person name="De vries R.P."/>
            <person name="Grigoriev I.V."/>
            <person name="Mortensen U.H."/>
            <person name="Andersen M.R."/>
            <person name="Baker S.E."/>
        </authorList>
    </citation>
    <scope>NUCLEOTIDE SEQUENCE [LARGE SCALE GENOMIC DNA]</scope>
    <source>
        <strain evidence="9 10">CBS 707.79</strain>
    </source>
</reference>
<feature type="transmembrane region" description="Helical" evidence="8">
    <location>
        <begin position="25"/>
        <end position="42"/>
    </location>
</feature>
<dbReference type="GO" id="GO:0008168">
    <property type="term" value="F:methyltransferase activity"/>
    <property type="evidence" value="ECO:0007669"/>
    <property type="project" value="UniProtKB-KW"/>
</dbReference>
<dbReference type="GO" id="GO:0016125">
    <property type="term" value="P:sterol metabolic process"/>
    <property type="evidence" value="ECO:0007669"/>
    <property type="project" value="TreeGrafter"/>
</dbReference>
<keyword evidence="5" id="KW-0560">Oxidoreductase</keyword>